<dbReference type="NCBIfam" id="TIGR01280">
    <property type="entry name" value="xseB"/>
    <property type="match status" value="1"/>
</dbReference>
<sequence length="59" mass="6564">MAELEALVVAMEAGQMPLEGLLTSYRRGSELLGYCRSCLEAVEQQVRVLENGQLRPWPA</sequence>
<evidence type="ECO:0000256" key="6">
    <source>
        <dbReference type="NCBIfam" id="TIGR01280"/>
    </source>
</evidence>
<keyword evidence="4 7" id="KW-0378">Hydrolase</keyword>
<evidence type="ECO:0000313" key="7">
    <source>
        <dbReference type="EMBL" id="RKH82886.1"/>
    </source>
</evidence>
<accession>A0ABX9Q581</accession>
<keyword evidence="3" id="KW-0540">Nuclease</keyword>
<gene>
    <name evidence="7" type="primary">xseB</name>
    <name evidence="7" type="ORF">D7Y13_42830</name>
</gene>
<dbReference type="InterPro" id="IPR003761">
    <property type="entry name" value="Exonuc_VII_S"/>
</dbReference>
<comment type="caution">
    <text evidence="7">The sequence shown here is derived from an EMBL/GenBank/DDBJ whole genome shotgun (WGS) entry which is preliminary data.</text>
</comment>
<dbReference type="EMBL" id="RAWI01001010">
    <property type="protein sequence ID" value="RKH82886.1"/>
    <property type="molecule type" value="Genomic_DNA"/>
</dbReference>
<evidence type="ECO:0000256" key="3">
    <source>
        <dbReference type="ARBA" id="ARBA00022722"/>
    </source>
</evidence>
<keyword evidence="8" id="KW-1185">Reference proteome</keyword>
<name>A0ABX9Q581_9BACT</name>
<evidence type="ECO:0000256" key="4">
    <source>
        <dbReference type="ARBA" id="ARBA00022801"/>
    </source>
</evidence>
<protein>
    <recommendedName>
        <fullName evidence="6">Exodeoxyribonuclease VII small subunit</fullName>
        <ecNumber evidence="6">3.1.11.6</ecNumber>
    </recommendedName>
</protein>
<dbReference type="Gene3D" id="1.10.287.1040">
    <property type="entry name" value="Exonuclease VII, small subunit"/>
    <property type="match status" value="1"/>
</dbReference>
<proteinExistence type="inferred from homology"/>
<dbReference type="Pfam" id="PF02609">
    <property type="entry name" value="Exonuc_VII_S"/>
    <property type="match status" value="1"/>
</dbReference>
<dbReference type="InterPro" id="IPR037004">
    <property type="entry name" value="Exonuc_VII_ssu_sf"/>
</dbReference>
<dbReference type="GO" id="GO:0008855">
    <property type="term" value="F:exodeoxyribonuclease VII activity"/>
    <property type="evidence" value="ECO:0007669"/>
    <property type="project" value="UniProtKB-EC"/>
</dbReference>
<reference evidence="7 8" key="1">
    <citation type="submission" date="2018-09" db="EMBL/GenBank/DDBJ databases">
        <authorList>
            <person name="Livingstone P.G."/>
            <person name="Whitworth D.E."/>
        </authorList>
    </citation>
    <scope>NUCLEOTIDE SEQUENCE [LARGE SCALE GENOMIC DNA]</scope>
    <source>
        <strain evidence="7 8">CA031B</strain>
    </source>
</reference>
<comment type="similarity">
    <text evidence="1">Belongs to the XseB family.</text>
</comment>
<keyword evidence="5" id="KW-0269">Exonuclease</keyword>
<dbReference type="SUPFAM" id="SSF116842">
    <property type="entry name" value="XseB-like"/>
    <property type="match status" value="1"/>
</dbReference>
<organism evidence="7 8">
    <name type="scientific">Corallococcus praedator</name>
    <dbReference type="NCBI Taxonomy" id="2316724"/>
    <lineage>
        <taxon>Bacteria</taxon>
        <taxon>Pseudomonadati</taxon>
        <taxon>Myxococcota</taxon>
        <taxon>Myxococcia</taxon>
        <taxon>Myxococcales</taxon>
        <taxon>Cystobacterineae</taxon>
        <taxon>Myxococcaceae</taxon>
        <taxon>Corallococcus</taxon>
    </lineage>
</organism>
<keyword evidence="2" id="KW-0963">Cytoplasm</keyword>
<dbReference type="Proteomes" id="UP000278907">
    <property type="component" value="Unassembled WGS sequence"/>
</dbReference>
<evidence type="ECO:0000256" key="2">
    <source>
        <dbReference type="ARBA" id="ARBA00022490"/>
    </source>
</evidence>
<dbReference type="EC" id="3.1.11.6" evidence="6"/>
<evidence type="ECO:0000256" key="1">
    <source>
        <dbReference type="ARBA" id="ARBA00009998"/>
    </source>
</evidence>
<evidence type="ECO:0000256" key="5">
    <source>
        <dbReference type="ARBA" id="ARBA00022839"/>
    </source>
</evidence>
<evidence type="ECO:0000313" key="8">
    <source>
        <dbReference type="Proteomes" id="UP000278907"/>
    </source>
</evidence>